<dbReference type="PANTHER" id="PTHR18964:SF149">
    <property type="entry name" value="BIFUNCTIONAL UDP-N-ACETYLGLUCOSAMINE 2-EPIMERASE_N-ACETYLMANNOSAMINE KINASE"/>
    <property type="match status" value="1"/>
</dbReference>
<evidence type="ECO:0000256" key="1">
    <source>
        <dbReference type="ARBA" id="ARBA00006479"/>
    </source>
</evidence>
<dbReference type="Pfam" id="PF00480">
    <property type="entry name" value="ROK"/>
    <property type="match status" value="1"/>
</dbReference>
<dbReference type="AlphaFoldDB" id="A0A6I1GMV2"/>
<evidence type="ECO:0000256" key="2">
    <source>
        <dbReference type="SAM" id="MobiDB-lite"/>
    </source>
</evidence>
<dbReference type="RefSeq" id="WP_226835904.1">
    <property type="nucleotide sequence ID" value="NZ_JBHSKZ010000013.1"/>
</dbReference>
<dbReference type="InterPro" id="IPR036390">
    <property type="entry name" value="WH_DNA-bd_sf"/>
</dbReference>
<dbReference type="Gene3D" id="1.10.10.10">
    <property type="entry name" value="Winged helix-like DNA-binding domain superfamily/Winged helix DNA-binding domain"/>
    <property type="match status" value="1"/>
</dbReference>
<feature type="region of interest" description="Disordered" evidence="2">
    <location>
        <begin position="67"/>
        <end position="90"/>
    </location>
</feature>
<feature type="region of interest" description="Disordered" evidence="2">
    <location>
        <begin position="225"/>
        <end position="251"/>
    </location>
</feature>
<comment type="caution">
    <text evidence="3">The sequence shown here is derived from an EMBL/GenBank/DDBJ whole genome shotgun (WGS) entry which is preliminary data.</text>
</comment>
<dbReference type="EMBL" id="WBVT01000006">
    <property type="protein sequence ID" value="KAB7790886.1"/>
    <property type="molecule type" value="Genomic_DNA"/>
</dbReference>
<gene>
    <name evidence="3" type="ORF">F7D09_0621</name>
</gene>
<sequence>MDDIIPATAGSNVPDSNVPGNVAPGNVAPNGNAVLRYLLEHRQATKAQLAQDLHLSAPTITSTLNGLERDGIVQPGPQLKSTGGRKARTHRFNPRHRTAVSATIRRHTLELNALDLDGTVVATVSRALPYRDVPAYWQRAYHAIDDFTETVGRRHGKVLGVMMTHDGTMSAAETAHADRTGGTGGDATSGLTAGTDRPASAGSAPTATGSATALASTGTSFAAGNTPSIGTSATSPTNPTTATGTAPADPSDILRTHWPILHTRPCDAAATAELWHDRNLANAIFLYLDRTPSCAIALDRHTLGGDAAATGLATPPYDAIAHMTLVPQGRPCRCGRLGCMAAYCSPESLTEDYESIPGFFSVLEQGETHHRARMDEWLGWVALCIANLRRIIPADVIIAGEAAQYLDDDDMADLHARIRLLQPAALQDFTLRTGRCGARECGTDPVAEGAALRLVQRYLETIAGGGAGI</sequence>
<dbReference type="SUPFAM" id="SSF53067">
    <property type="entry name" value="Actin-like ATPase domain"/>
    <property type="match status" value="1"/>
</dbReference>
<comment type="similarity">
    <text evidence="1">Belongs to the ROK (NagC/XylR) family.</text>
</comment>
<dbReference type="Pfam" id="PF13412">
    <property type="entry name" value="HTH_24"/>
    <property type="match status" value="1"/>
</dbReference>
<name>A0A6I1GMV2_9BIFI</name>
<dbReference type="SUPFAM" id="SSF46785">
    <property type="entry name" value="Winged helix' DNA-binding domain"/>
    <property type="match status" value="1"/>
</dbReference>
<accession>A0A6I1GMV2</accession>
<feature type="region of interest" description="Disordered" evidence="2">
    <location>
        <begin position="173"/>
        <end position="211"/>
    </location>
</feature>
<dbReference type="InterPro" id="IPR036388">
    <property type="entry name" value="WH-like_DNA-bd_sf"/>
</dbReference>
<keyword evidence="4" id="KW-1185">Reference proteome</keyword>
<reference evidence="3 4" key="1">
    <citation type="submission" date="2019-09" db="EMBL/GenBank/DDBJ databases">
        <title>Characterization of the phylogenetic diversity of two novel species belonging to the genus Bifidobacterium: Bifidobacterium cebidarum sp. nov. and Bifidobacterium leontopitheci sp. nov.</title>
        <authorList>
            <person name="Lugli G.A."/>
            <person name="Duranti S."/>
            <person name="Milani C."/>
            <person name="Turroni F."/>
            <person name="Ventura M."/>
        </authorList>
    </citation>
    <scope>NUCLEOTIDE SEQUENCE [LARGE SCALE GENOMIC DNA]</scope>
    <source>
        <strain evidence="3 4">LMG 31471</strain>
    </source>
</reference>
<evidence type="ECO:0000313" key="4">
    <source>
        <dbReference type="Proteomes" id="UP000441772"/>
    </source>
</evidence>
<proteinExistence type="inferred from homology"/>
<feature type="compositionally biased region" description="Low complexity" evidence="2">
    <location>
        <begin position="188"/>
        <end position="211"/>
    </location>
</feature>
<dbReference type="Gene3D" id="3.30.420.40">
    <property type="match status" value="2"/>
</dbReference>
<dbReference type="PANTHER" id="PTHR18964">
    <property type="entry name" value="ROK (REPRESSOR, ORF, KINASE) FAMILY"/>
    <property type="match status" value="1"/>
</dbReference>
<evidence type="ECO:0000313" key="3">
    <source>
        <dbReference type="EMBL" id="KAB7790886.1"/>
    </source>
</evidence>
<dbReference type="Proteomes" id="UP000441772">
    <property type="component" value="Unassembled WGS sequence"/>
</dbReference>
<dbReference type="InterPro" id="IPR043129">
    <property type="entry name" value="ATPase_NBD"/>
</dbReference>
<protein>
    <submittedName>
        <fullName evidence="3">NagC family transcriptional regulator</fullName>
    </submittedName>
</protein>
<organism evidence="3 4">
    <name type="scientific">Bifidobacterium leontopitheci</name>
    <dbReference type="NCBI Taxonomy" id="2650774"/>
    <lineage>
        <taxon>Bacteria</taxon>
        <taxon>Bacillati</taxon>
        <taxon>Actinomycetota</taxon>
        <taxon>Actinomycetes</taxon>
        <taxon>Bifidobacteriales</taxon>
        <taxon>Bifidobacteriaceae</taxon>
        <taxon>Bifidobacterium</taxon>
    </lineage>
</organism>
<dbReference type="InterPro" id="IPR000600">
    <property type="entry name" value="ROK"/>
</dbReference>